<name>A0ABM8GGX1_9MICO</name>
<dbReference type="Proteomes" id="UP001321498">
    <property type="component" value="Chromosome"/>
</dbReference>
<evidence type="ECO:0000313" key="2">
    <source>
        <dbReference type="Proteomes" id="UP001321498"/>
    </source>
</evidence>
<dbReference type="PANTHER" id="PTHR37946">
    <property type="entry name" value="SLL1969 PROTEIN"/>
    <property type="match status" value="1"/>
</dbReference>
<proteinExistence type="predicted"/>
<accession>A0ABM8GGX1</accession>
<dbReference type="SUPFAM" id="SSF53474">
    <property type="entry name" value="alpha/beta-Hydrolases"/>
    <property type="match status" value="1"/>
</dbReference>
<gene>
    <name evidence="1" type="ORF">GCM10025866_35340</name>
</gene>
<dbReference type="RefSeq" id="WP_286277498.1">
    <property type="nucleotide sequence ID" value="NZ_AP027731.1"/>
</dbReference>
<dbReference type="EMBL" id="AP027731">
    <property type="protein sequence ID" value="BDZ47625.1"/>
    <property type="molecule type" value="Genomic_DNA"/>
</dbReference>
<dbReference type="Gene3D" id="3.40.50.1820">
    <property type="entry name" value="alpha/beta hydrolase"/>
    <property type="match status" value="1"/>
</dbReference>
<evidence type="ECO:0008006" key="3">
    <source>
        <dbReference type="Google" id="ProtNLM"/>
    </source>
</evidence>
<keyword evidence="2" id="KW-1185">Reference proteome</keyword>
<evidence type="ECO:0000313" key="1">
    <source>
        <dbReference type="EMBL" id="BDZ47625.1"/>
    </source>
</evidence>
<sequence length="203" mass="22243">MLLLPGIYETWQFMRPVANLMRAKGHPVYVVTKLGWNTATIAASADLVAAYLEEQDLRNVLVVAHSKGGLIGKYAMLRKDPEGRIDRMVAISSPFSGSIYARYFLMRSIRDFSPMDTTLQMMREHLEVNARITSIWGTFDPHIPGGSRLEGATNILLKASGHFRIFGTRELLDVVGRAVEGEPSAPAEAAADFHAAEGPDAAA</sequence>
<reference evidence="2" key="1">
    <citation type="journal article" date="2019" name="Int. J. Syst. Evol. Microbiol.">
        <title>The Global Catalogue of Microorganisms (GCM) 10K type strain sequencing project: providing services to taxonomists for standard genome sequencing and annotation.</title>
        <authorList>
            <consortium name="The Broad Institute Genomics Platform"/>
            <consortium name="The Broad Institute Genome Sequencing Center for Infectious Disease"/>
            <person name="Wu L."/>
            <person name="Ma J."/>
        </authorList>
    </citation>
    <scope>NUCLEOTIDE SEQUENCE [LARGE SCALE GENOMIC DNA]</scope>
    <source>
        <strain evidence="2">NBRC 108725</strain>
    </source>
</reference>
<dbReference type="InterPro" id="IPR029058">
    <property type="entry name" value="AB_hydrolase_fold"/>
</dbReference>
<dbReference type="PANTHER" id="PTHR37946:SF1">
    <property type="entry name" value="SLL1969 PROTEIN"/>
    <property type="match status" value="1"/>
</dbReference>
<protein>
    <recommendedName>
        <fullName evidence="3">Alpha/beta hydrolase</fullName>
    </recommendedName>
</protein>
<organism evidence="1 2">
    <name type="scientific">Naasia aerilata</name>
    <dbReference type="NCBI Taxonomy" id="1162966"/>
    <lineage>
        <taxon>Bacteria</taxon>
        <taxon>Bacillati</taxon>
        <taxon>Actinomycetota</taxon>
        <taxon>Actinomycetes</taxon>
        <taxon>Micrococcales</taxon>
        <taxon>Microbacteriaceae</taxon>
        <taxon>Naasia</taxon>
    </lineage>
</organism>